<dbReference type="RefSeq" id="WP_014769342.1">
    <property type="nucleotide sequence ID" value="NC_018002.1"/>
</dbReference>
<dbReference type="STRING" id="760154.Sulba_1167"/>
<reference evidence="1 2" key="1">
    <citation type="submission" date="2012-06" db="EMBL/GenBank/DDBJ databases">
        <title>Complete sequence of Sulfurospirillum barnesii SES-3.</title>
        <authorList>
            <consortium name="US DOE Joint Genome Institute"/>
            <person name="Lucas S."/>
            <person name="Han J."/>
            <person name="Lapidus A."/>
            <person name="Cheng J.-F."/>
            <person name="Goodwin L."/>
            <person name="Pitluck S."/>
            <person name="Peters L."/>
            <person name="Ovchinnikova G."/>
            <person name="Lu M."/>
            <person name="Detter J.C."/>
            <person name="Han C."/>
            <person name="Tapia R."/>
            <person name="Land M."/>
            <person name="Hauser L."/>
            <person name="Kyrpides N."/>
            <person name="Ivanova N."/>
            <person name="Pagani I."/>
            <person name="Stolz J."/>
            <person name="Arkin A."/>
            <person name="Dehal P."/>
            <person name="Oremland R."/>
            <person name="Saltikov C."/>
            <person name="Basu P."/>
            <person name="Hollibaugh J."/>
            <person name="Newman D."/>
            <person name="Stolyar S."/>
            <person name="Hazen T."/>
            <person name="Woyke T."/>
        </authorList>
    </citation>
    <scope>NUCLEOTIDE SEQUENCE [LARGE SCALE GENOMIC DNA]</scope>
    <source>
        <strain evidence="2">ATCC 700032 / DSM 10660 / SES-3</strain>
    </source>
</reference>
<protein>
    <submittedName>
        <fullName evidence="1">Copper chaperone</fullName>
    </submittedName>
</protein>
<dbReference type="Gene3D" id="3.30.70.100">
    <property type="match status" value="1"/>
</dbReference>
<dbReference type="HOGENOM" id="CLU_134973_5_4_7"/>
<name>I3XWY9_SULBS</name>
<accession>I3XWY9</accession>
<proteinExistence type="predicted"/>
<dbReference type="EMBL" id="CP003333">
    <property type="protein sequence ID" value="AFL68463.1"/>
    <property type="molecule type" value="Genomic_DNA"/>
</dbReference>
<evidence type="ECO:0000313" key="2">
    <source>
        <dbReference type="Proteomes" id="UP000006176"/>
    </source>
</evidence>
<sequence>MKKNYEVLNIKCGGCAGTVKSKLKERFPDIEVSLESDPRVVSATIHSDEEERYLLETLKSLGYPSIHEDLGGLEGALLKGKSFVSCAIGKMNQDKGE</sequence>
<dbReference type="eggNOG" id="COG2608">
    <property type="taxonomic scope" value="Bacteria"/>
</dbReference>
<organism evidence="1 2">
    <name type="scientific">Sulfurospirillum barnesii (strain ATCC 700032 / DSM 10660 / SES-3)</name>
    <dbReference type="NCBI Taxonomy" id="760154"/>
    <lineage>
        <taxon>Bacteria</taxon>
        <taxon>Pseudomonadati</taxon>
        <taxon>Campylobacterota</taxon>
        <taxon>Epsilonproteobacteria</taxon>
        <taxon>Campylobacterales</taxon>
        <taxon>Sulfurospirillaceae</taxon>
        <taxon>Sulfurospirillum</taxon>
    </lineage>
</organism>
<dbReference type="GO" id="GO:0046872">
    <property type="term" value="F:metal ion binding"/>
    <property type="evidence" value="ECO:0007669"/>
    <property type="project" value="InterPro"/>
</dbReference>
<dbReference type="InterPro" id="IPR006121">
    <property type="entry name" value="HMA_dom"/>
</dbReference>
<evidence type="ECO:0000313" key="1">
    <source>
        <dbReference type="EMBL" id="AFL68463.1"/>
    </source>
</evidence>
<dbReference type="Proteomes" id="UP000006176">
    <property type="component" value="Chromosome"/>
</dbReference>
<gene>
    <name evidence="1" type="ordered locus">Sulba_1167</name>
</gene>
<dbReference type="CDD" id="cd00371">
    <property type="entry name" value="HMA"/>
    <property type="match status" value="1"/>
</dbReference>
<dbReference type="AlphaFoldDB" id="I3XWY9"/>
<dbReference type="PATRIC" id="fig|760154.4.peg.1169"/>
<keyword evidence="2" id="KW-1185">Reference proteome</keyword>
<dbReference type="SUPFAM" id="SSF55008">
    <property type="entry name" value="HMA, heavy metal-associated domain"/>
    <property type="match status" value="1"/>
</dbReference>
<dbReference type="OrthoDB" id="677920at2"/>
<dbReference type="InterPro" id="IPR036163">
    <property type="entry name" value="HMA_dom_sf"/>
</dbReference>
<dbReference type="KEGG" id="sba:Sulba_1167"/>